<reference evidence="2 3" key="1">
    <citation type="submission" date="2016-04" db="EMBL/GenBank/DDBJ databases">
        <title>A degradative enzymes factory behind the ericoid mycorrhizal symbiosis.</title>
        <authorList>
            <consortium name="DOE Joint Genome Institute"/>
            <person name="Martino E."/>
            <person name="Morin E."/>
            <person name="Grelet G."/>
            <person name="Kuo A."/>
            <person name="Kohler A."/>
            <person name="Daghino S."/>
            <person name="Barry K."/>
            <person name="Choi C."/>
            <person name="Cichocki N."/>
            <person name="Clum A."/>
            <person name="Copeland A."/>
            <person name="Hainaut M."/>
            <person name="Haridas S."/>
            <person name="Labutti K."/>
            <person name="Lindquist E."/>
            <person name="Lipzen A."/>
            <person name="Khouja H.-R."/>
            <person name="Murat C."/>
            <person name="Ohm R."/>
            <person name="Olson A."/>
            <person name="Spatafora J."/>
            <person name="Veneault-Fourrey C."/>
            <person name="Henrissat B."/>
            <person name="Grigoriev I."/>
            <person name="Martin F."/>
            <person name="Perotto S."/>
        </authorList>
    </citation>
    <scope>NUCLEOTIDE SEQUENCE [LARGE SCALE GENOMIC DNA]</scope>
    <source>
        <strain evidence="2 3">F</strain>
    </source>
</reference>
<protein>
    <recommendedName>
        <fullName evidence="4">Nuclear RNA binding protein</fullName>
    </recommendedName>
</protein>
<evidence type="ECO:0000313" key="3">
    <source>
        <dbReference type="Proteomes" id="UP000235786"/>
    </source>
</evidence>
<feature type="compositionally biased region" description="Basic and acidic residues" evidence="1">
    <location>
        <begin position="535"/>
        <end position="566"/>
    </location>
</feature>
<feature type="compositionally biased region" description="Polar residues" evidence="1">
    <location>
        <begin position="652"/>
        <end position="671"/>
    </location>
</feature>
<gene>
    <name evidence="2" type="ORF">L207DRAFT_584286</name>
</gene>
<feature type="compositionally biased region" description="Polar residues" evidence="1">
    <location>
        <begin position="325"/>
        <end position="336"/>
    </location>
</feature>
<evidence type="ECO:0000313" key="2">
    <source>
        <dbReference type="EMBL" id="PMD38886.1"/>
    </source>
</evidence>
<feature type="compositionally biased region" description="Low complexity" evidence="1">
    <location>
        <begin position="765"/>
        <end position="784"/>
    </location>
</feature>
<feature type="compositionally biased region" description="Low complexity" evidence="1">
    <location>
        <begin position="635"/>
        <end position="645"/>
    </location>
</feature>
<feature type="compositionally biased region" description="Polar residues" evidence="1">
    <location>
        <begin position="1"/>
        <end position="14"/>
    </location>
</feature>
<name>A0A2J6RK41_HYAVF</name>
<feature type="compositionally biased region" description="Low complexity" evidence="1">
    <location>
        <begin position="99"/>
        <end position="115"/>
    </location>
</feature>
<feature type="region of interest" description="Disordered" evidence="1">
    <location>
        <begin position="476"/>
        <end position="812"/>
    </location>
</feature>
<feature type="compositionally biased region" description="Basic and acidic residues" evidence="1">
    <location>
        <begin position="55"/>
        <end position="66"/>
    </location>
</feature>
<evidence type="ECO:0000256" key="1">
    <source>
        <dbReference type="SAM" id="MobiDB-lite"/>
    </source>
</evidence>
<keyword evidence="3" id="KW-1185">Reference proteome</keyword>
<feature type="compositionally biased region" description="Basic and acidic residues" evidence="1">
    <location>
        <begin position="790"/>
        <end position="800"/>
    </location>
</feature>
<feature type="compositionally biased region" description="Basic and acidic residues" evidence="1">
    <location>
        <begin position="280"/>
        <end position="294"/>
    </location>
</feature>
<dbReference type="AlphaFoldDB" id="A0A2J6RK41"/>
<feature type="region of interest" description="Disordered" evidence="1">
    <location>
        <begin position="241"/>
        <end position="336"/>
    </location>
</feature>
<dbReference type="EMBL" id="KZ613947">
    <property type="protein sequence ID" value="PMD38886.1"/>
    <property type="molecule type" value="Genomic_DNA"/>
</dbReference>
<feature type="compositionally biased region" description="Polar residues" evidence="1">
    <location>
        <begin position="166"/>
        <end position="178"/>
    </location>
</feature>
<feature type="region of interest" description="Disordered" evidence="1">
    <location>
        <begin position="349"/>
        <end position="386"/>
    </location>
</feature>
<dbReference type="STRING" id="1149755.A0A2J6RK41"/>
<evidence type="ECO:0008006" key="4">
    <source>
        <dbReference type="Google" id="ProtNLM"/>
    </source>
</evidence>
<dbReference type="Proteomes" id="UP000235786">
    <property type="component" value="Unassembled WGS sequence"/>
</dbReference>
<feature type="compositionally biased region" description="Polar residues" evidence="1">
    <location>
        <begin position="522"/>
        <end position="531"/>
    </location>
</feature>
<feature type="compositionally biased region" description="Polar residues" evidence="1">
    <location>
        <begin position="123"/>
        <end position="135"/>
    </location>
</feature>
<feature type="compositionally biased region" description="Basic residues" evidence="1">
    <location>
        <begin position="155"/>
        <end position="165"/>
    </location>
</feature>
<sequence length="812" mass="89291">MATTNQHSRASSRPPSFDGHREHIVQQLESKAGTKRSFSNRDSKLPDDTENYGENAKREASDEVLHSGKRQRSSGWPLPNTGSSNTGSSRSPLQHRKTPNSPSSPRRPVSQARSSRFVEGSMNDRTSQKPPTTYIGTEEELRSKFDYDEQEDARGRKHARPRKFTNRGNSSMAASSVADTEGSRHSSIFRFGKSLAATFNPNNWKIWSKQQSLVEEEETAHMQTLRERQQKAEKMYKELKEAGHFRGRSVGPRDRQPSSGPEVLHSKHDSGIEFAGPETGSRHASREMSREDKRKGRVFMEAPKIYCDPRDESPASLTGPVPPSIVSTPMRQSFNFKRPSLSNIKKALMNENVPDDTQYQRPVPRVPSRKDMQKQQKLVKRVSDLEGKLEAARRQLSEALNEPIPDQPFSKTGRSRFVPGALASLPSERLLSGYVSSDQGFSDSESQIGVGRAVTLDDVKENEVVGMKTMVPSHKVATSPSLVGKPLKHPETPLQDRVLPTVERDESIHENAASDVGHTVVETATTISEPSTKAYDPKDGDYVEDGSDHETTPKPERAKPATEKTLLKKTPSKKRKSTFERLADDGGIYKPSQDTESDPESEIKKLTPPRKKNSDVRPRKLQKTVQETDSESKSKPSTSKPAAPAGLGGPSRNASLDTASASTPSVPTRGNSVKGGKKLVSPPPPSQKSKILQKAPQSFAPPPSSSFSGLDYTKPSVTRQSITPVGELVGNDVAYSADPTTDDSVPPMPTMPKAIRLSSGEVIQTTPSVTSNTSKTSKTGPTKLTKPRPAPKESKTKKPEPDDDFDWEKDVF</sequence>
<accession>A0A2J6RK41</accession>
<feature type="compositionally biased region" description="Low complexity" evidence="1">
    <location>
        <begin position="78"/>
        <end position="92"/>
    </location>
</feature>
<organism evidence="2 3">
    <name type="scientific">Hyaloscypha variabilis (strain UAMH 11265 / GT02V1 / F)</name>
    <name type="common">Meliniomyces variabilis</name>
    <dbReference type="NCBI Taxonomy" id="1149755"/>
    <lineage>
        <taxon>Eukaryota</taxon>
        <taxon>Fungi</taxon>
        <taxon>Dikarya</taxon>
        <taxon>Ascomycota</taxon>
        <taxon>Pezizomycotina</taxon>
        <taxon>Leotiomycetes</taxon>
        <taxon>Helotiales</taxon>
        <taxon>Hyaloscyphaceae</taxon>
        <taxon>Hyaloscypha</taxon>
        <taxon>Hyaloscypha variabilis</taxon>
    </lineage>
</organism>
<feature type="region of interest" description="Disordered" evidence="1">
    <location>
        <begin position="1"/>
        <end position="185"/>
    </location>
</feature>
<dbReference type="OrthoDB" id="5226996at2759"/>
<feature type="compositionally biased region" description="Acidic residues" evidence="1">
    <location>
        <begin position="801"/>
        <end position="812"/>
    </location>
</feature>
<proteinExistence type="predicted"/>